<sequence>MLFSKETQEFMTKVFTEAKELKRGGSKETECICGGTLHIGKSGYNGHIHAACDKCKRSIMQ</sequence>
<reference evidence="1 2" key="2">
    <citation type="submission" date="2020-08" db="EMBL/GenBank/DDBJ databases">
        <authorList>
            <person name="Ueki A."/>
            <person name="Tonouchi A."/>
        </authorList>
    </citation>
    <scope>NUCLEOTIDE SEQUENCE [LARGE SCALE GENOMIC DNA]</scope>
    <source>
        <strain evidence="1 2">CTTW</strain>
    </source>
</reference>
<protein>
    <submittedName>
        <fullName evidence="1">Uncharacterized protein</fullName>
    </submittedName>
</protein>
<gene>
    <name evidence="1" type="ORF">bsdcttw_46640</name>
</gene>
<name>A0A7M3SAK6_9FIRM</name>
<accession>A0A7M3SAK6</accession>
<dbReference type="Proteomes" id="UP000515703">
    <property type="component" value="Chromosome"/>
</dbReference>
<dbReference type="RefSeq" id="WP_225903738.1">
    <property type="nucleotide sequence ID" value="NZ_AP023368.1"/>
</dbReference>
<proteinExistence type="predicted"/>
<dbReference type="AlphaFoldDB" id="A0A7M3SAK6"/>
<dbReference type="EMBL" id="AP023368">
    <property type="protein sequence ID" value="BCK01624.1"/>
    <property type="molecule type" value="Genomic_DNA"/>
</dbReference>
<dbReference type="KEGG" id="acht:bsdcttw_46640"/>
<organism evidence="1 2">
    <name type="scientific">Anaerocolumna chitinilytica</name>
    <dbReference type="NCBI Taxonomy" id="1727145"/>
    <lineage>
        <taxon>Bacteria</taxon>
        <taxon>Bacillati</taxon>
        <taxon>Bacillota</taxon>
        <taxon>Clostridia</taxon>
        <taxon>Lachnospirales</taxon>
        <taxon>Lachnospiraceae</taxon>
        <taxon>Anaerocolumna</taxon>
    </lineage>
</organism>
<reference evidence="1 2" key="1">
    <citation type="submission" date="2020-08" db="EMBL/GenBank/DDBJ databases">
        <title>Draft genome sequencing of an Anaerocolumna strain isolated from anoxic soil subjected to BSD treatment.</title>
        <authorList>
            <person name="Uek A."/>
            <person name="Tonouchi A."/>
        </authorList>
    </citation>
    <scope>NUCLEOTIDE SEQUENCE [LARGE SCALE GENOMIC DNA]</scope>
    <source>
        <strain evidence="1 2">CTTW</strain>
    </source>
</reference>
<keyword evidence="2" id="KW-1185">Reference proteome</keyword>
<evidence type="ECO:0000313" key="1">
    <source>
        <dbReference type="EMBL" id="BCK01624.1"/>
    </source>
</evidence>
<evidence type="ECO:0000313" key="2">
    <source>
        <dbReference type="Proteomes" id="UP000515703"/>
    </source>
</evidence>